<dbReference type="GO" id="GO:0009086">
    <property type="term" value="P:methionine biosynthetic process"/>
    <property type="evidence" value="ECO:0007669"/>
    <property type="project" value="InterPro"/>
</dbReference>
<dbReference type="RefSeq" id="WP_141276352.1">
    <property type="nucleotide sequence ID" value="NZ_BAAARZ010000002.1"/>
</dbReference>
<dbReference type="PANTHER" id="PTHR43844">
    <property type="entry name" value="METHIONINE SYNTHASE"/>
    <property type="match status" value="1"/>
</dbReference>
<dbReference type="Pfam" id="PF01717">
    <property type="entry name" value="Meth_synt_2"/>
    <property type="match status" value="1"/>
</dbReference>
<reference evidence="2 3" key="1">
    <citation type="submission" date="2019-06" db="EMBL/GenBank/DDBJ databases">
        <title>Whole genome shotgun sequence of Pseudonocardia hydrocarbonoxydans NBRC 14498.</title>
        <authorList>
            <person name="Hosoyama A."/>
            <person name="Uohara A."/>
            <person name="Ohji S."/>
            <person name="Ichikawa N."/>
        </authorList>
    </citation>
    <scope>NUCLEOTIDE SEQUENCE [LARGE SCALE GENOMIC DNA]</scope>
    <source>
        <strain evidence="2 3">NBRC 14498</strain>
    </source>
</reference>
<proteinExistence type="predicted"/>
<gene>
    <name evidence="2" type="ORF">PHY01_02820</name>
</gene>
<keyword evidence="3" id="KW-1185">Reference proteome</keyword>
<organism evidence="2 3">
    <name type="scientific">Pseudonocardia hydrocarbonoxydans</name>
    <dbReference type="NCBI Taxonomy" id="76726"/>
    <lineage>
        <taxon>Bacteria</taxon>
        <taxon>Bacillati</taxon>
        <taxon>Actinomycetota</taxon>
        <taxon>Actinomycetes</taxon>
        <taxon>Pseudonocardiales</taxon>
        <taxon>Pseudonocardiaceae</taxon>
        <taxon>Pseudonocardia</taxon>
    </lineage>
</organism>
<sequence>MRRSSDRILTTHVGSLARPRDLLEVMREKEHGRPYDADGYTGRVAAAVAEVVDRQVEAGIDVVTDGEMGKVSFLTYVKDRLSGFAADSGEKLMPPSWQVEIDAFPEYYAGYLGKYTEQVSPMTTMVCTGPVTYVGQEQVATDIANLRAALEGHDVTEAFLPSTSPSGFGRNEHYPTHGEYLEAVAEALREEYLAIVDAGFLLQVDDPWLIEYLSENPETTPEQRRRDAEQHVEILSHALRGIPRDRIRLHTCYGLNHGPRVHDIDLREVAPLMLRIPAGAYSFEVANPRHQHEWKIWRDIPLDDGVVLIPGLLGHATNYVEHPELIADQIEQYAGIVGRENVIAGADCGFSSRASFSPEVHPSVVWEKFRALSAGARLASERLWP</sequence>
<dbReference type="CDD" id="cd03311">
    <property type="entry name" value="CIMS_C_terminal_like"/>
    <property type="match status" value="1"/>
</dbReference>
<evidence type="ECO:0000259" key="1">
    <source>
        <dbReference type="Pfam" id="PF01717"/>
    </source>
</evidence>
<evidence type="ECO:0000313" key="3">
    <source>
        <dbReference type="Proteomes" id="UP000320338"/>
    </source>
</evidence>
<dbReference type="EMBL" id="BJNG01000003">
    <property type="protein sequence ID" value="GEC17999.1"/>
    <property type="molecule type" value="Genomic_DNA"/>
</dbReference>
<feature type="domain" description="Cobalamin-independent methionine synthase MetE C-terminal/archaeal" evidence="1">
    <location>
        <begin position="9"/>
        <end position="354"/>
    </location>
</feature>
<dbReference type="Proteomes" id="UP000320338">
    <property type="component" value="Unassembled WGS sequence"/>
</dbReference>
<name>A0A4Y3WJB7_9PSEU</name>
<dbReference type="OrthoDB" id="244285at2"/>
<accession>A0A4Y3WJB7</accession>
<dbReference type="SUPFAM" id="SSF51726">
    <property type="entry name" value="UROD/MetE-like"/>
    <property type="match status" value="1"/>
</dbReference>
<dbReference type="InterPro" id="IPR038071">
    <property type="entry name" value="UROD/MetE-like_sf"/>
</dbReference>
<dbReference type="AlphaFoldDB" id="A0A4Y3WJB7"/>
<comment type="caution">
    <text evidence="2">The sequence shown here is derived from an EMBL/GenBank/DDBJ whole genome shotgun (WGS) entry which is preliminary data.</text>
</comment>
<dbReference type="InterPro" id="IPR002629">
    <property type="entry name" value="Met_Synth_C/arc"/>
</dbReference>
<protein>
    <submittedName>
        <fullName evidence="2">Methionine synthase</fullName>
    </submittedName>
</protein>
<dbReference type="GO" id="GO:0008270">
    <property type="term" value="F:zinc ion binding"/>
    <property type="evidence" value="ECO:0007669"/>
    <property type="project" value="InterPro"/>
</dbReference>
<dbReference type="GO" id="GO:0003871">
    <property type="term" value="F:5-methyltetrahydropteroyltriglutamate-homocysteine S-methyltransferase activity"/>
    <property type="evidence" value="ECO:0007669"/>
    <property type="project" value="InterPro"/>
</dbReference>
<dbReference type="PANTHER" id="PTHR43844:SF2">
    <property type="entry name" value="SYNTHASE, VITAMIN-B12 INDEPENDENT, PUTATIVE (AFU_ORTHOLOGUE AFUA_3G12060)-RELATED"/>
    <property type="match status" value="1"/>
</dbReference>
<dbReference type="Gene3D" id="3.20.20.210">
    <property type="match status" value="1"/>
</dbReference>
<evidence type="ECO:0000313" key="2">
    <source>
        <dbReference type="EMBL" id="GEC17999.1"/>
    </source>
</evidence>